<comment type="similarity">
    <text evidence="1">Belongs to the ROK (NagC/XylR) family.</text>
</comment>
<dbReference type="InterPro" id="IPR000600">
    <property type="entry name" value="ROK"/>
</dbReference>
<comment type="caution">
    <text evidence="2">The sequence shown here is derived from an EMBL/GenBank/DDBJ whole genome shotgun (WGS) entry which is preliminary data.</text>
</comment>
<accession>A0ABP7F5D1</accession>
<keyword evidence="3" id="KW-1185">Reference proteome</keyword>
<dbReference type="Gene3D" id="3.30.420.40">
    <property type="match status" value="2"/>
</dbReference>
<dbReference type="SUPFAM" id="SSF53067">
    <property type="entry name" value="Actin-like ATPase domain"/>
    <property type="match status" value="1"/>
</dbReference>
<name>A0ABP7F5D1_9STAP</name>
<dbReference type="PROSITE" id="PS01125">
    <property type="entry name" value="ROK"/>
    <property type="match status" value="1"/>
</dbReference>
<dbReference type="RefSeq" id="WP_344704032.1">
    <property type="nucleotide sequence ID" value="NZ_BAABCK010000067.1"/>
</dbReference>
<reference evidence="3" key="1">
    <citation type="journal article" date="2019" name="Int. J. Syst. Evol. Microbiol.">
        <title>The Global Catalogue of Microorganisms (GCM) 10K type strain sequencing project: providing services to taxonomists for standard genome sequencing and annotation.</title>
        <authorList>
            <consortium name="The Broad Institute Genomics Platform"/>
            <consortium name="The Broad Institute Genome Sequencing Center for Infectious Disease"/>
            <person name="Wu L."/>
            <person name="Ma J."/>
        </authorList>
    </citation>
    <scope>NUCLEOTIDE SEQUENCE [LARGE SCALE GENOMIC DNA]</scope>
    <source>
        <strain evidence="3">JCM 16981</strain>
    </source>
</reference>
<organism evidence="2 3">
    <name type="scientific">Salinicoccus jeotgali</name>
    <dbReference type="NCBI Taxonomy" id="381634"/>
    <lineage>
        <taxon>Bacteria</taxon>
        <taxon>Bacillati</taxon>
        <taxon>Bacillota</taxon>
        <taxon>Bacilli</taxon>
        <taxon>Bacillales</taxon>
        <taxon>Staphylococcaceae</taxon>
        <taxon>Salinicoccus</taxon>
    </lineage>
</organism>
<dbReference type="Pfam" id="PF00480">
    <property type="entry name" value="ROK"/>
    <property type="match status" value="1"/>
</dbReference>
<sequence length="302" mass="32961">MITAFDIGGTSIKFGIVDQEGKILFKSSFPSDIHIGGERIIRKIIQQIGLLEKDWQIEGVAVSTAGQIDSHEGMVVHATDNIPNYTGLEIKSMIERETGLPAEVENDVNCTALGEYWKGAARDSNDFLCLTLGTGIGGALFLNGSLYTGDTFGAGEIGHMSLYPGGRPCTCGNSGCYEQYASTSALQRSVDELFKEETDLRHFFEKVRESDIGSLEVFHKWVEDLATGLQSTVHVLNPSLIVVGGGISEQGDLLIQQIIKSVEPKIMPNHRRRLEIVAAEHGNDANLIGAAKHFFDSKHIRK</sequence>
<dbReference type="InterPro" id="IPR043129">
    <property type="entry name" value="ATPase_NBD"/>
</dbReference>
<evidence type="ECO:0000256" key="1">
    <source>
        <dbReference type="ARBA" id="ARBA00006479"/>
    </source>
</evidence>
<evidence type="ECO:0000313" key="2">
    <source>
        <dbReference type="EMBL" id="GAA3731818.1"/>
    </source>
</evidence>
<proteinExistence type="inferred from homology"/>
<dbReference type="CDD" id="cd24068">
    <property type="entry name" value="ASKHA_NBD_ROK_FnNanK-like"/>
    <property type="match status" value="1"/>
</dbReference>
<dbReference type="EMBL" id="BAABCK010000067">
    <property type="protein sequence ID" value="GAA3731818.1"/>
    <property type="molecule type" value="Genomic_DNA"/>
</dbReference>
<dbReference type="PANTHER" id="PTHR18964">
    <property type="entry name" value="ROK (REPRESSOR, ORF, KINASE) FAMILY"/>
    <property type="match status" value="1"/>
</dbReference>
<dbReference type="Proteomes" id="UP001500920">
    <property type="component" value="Unassembled WGS sequence"/>
</dbReference>
<gene>
    <name evidence="2" type="ORF">GCM10022378_20110</name>
</gene>
<protein>
    <submittedName>
        <fullName evidence="2">ROK family protein</fullName>
    </submittedName>
</protein>
<dbReference type="PANTHER" id="PTHR18964:SF165">
    <property type="entry name" value="BETA-GLUCOSIDE KINASE"/>
    <property type="match status" value="1"/>
</dbReference>
<evidence type="ECO:0000313" key="3">
    <source>
        <dbReference type="Proteomes" id="UP001500920"/>
    </source>
</evidence>
<dbReference type="InterPro" id="IPR049874">
    <property type="entry name" value="ROK_cs"/>
</dbReference>